<dbReference type="RefSeq" id="WP_245937598.1">
    <property type="nucleotide sequence ID" value="NZ_JBNPNB010000071.1"/>
</dbReference>
<keyword evidence="2" id="KW-1185">Reference proteome</keyword>
<accession>A0A380KGD0</accession>
<evidence type="ECO:0000313" key="1">
    <source>
        <dbReference type="EMBL" id="SUN63948.1"/>
    </source>
</evidence>
<keyword evidence="1" id="KW-0489">Methyltransferase</keyword>
<reference evidence="1 2" key="1">
    <citation type="submission" date="2018-06" db="EMBL/GenBank/DDBJ databases">
        <authorList>
            <consortium name="Pathogen Informatics"/>
            <person name="Doyle S."/>
        </authorList>
    </citation>
    <scope>NUCLEOTIDE SEQUENCE [LARGE SCALE GENOMIC DNA]</scope>
    <source>
        <strain evidence="1 2">NCTC12224</strain>
    </source>
</reference>
<dbReference type="AlphaFoldDB" id="A0A380KGD0"/>
<dbReference type="GeneID" id="78358101"/>
<dbReference type="GO" id="GO:0032259">
    <property type="term" value="P:methylation"/>
    <property type="evidence" value="ECO:0007669"/>
    <property type="project" value="UniProtKB-KW"/>
</dbReference>
<protein>
    <submittedName>
        <fullName evidence="1">Methyltransferase</fullName>
    </submittedName>
</protein>
<name>A0A380KGD0_9STRE</name>
<keyword evidence="1" id="KW-0808">Transferase</keyword>
<dbReference type="EMBL" id="UHFN01000007">
    <property type="protein sequence ID" value="SUN63948.1"/>
    <property type="molecule type" value="Genomic_DNA"/>
</dbReference>
<dbReference type="Proteomes" id="UP000254924">
    <property type="component" value="Unassembled WGS sequence"/>
</dbReference>
<organism evidence="1 2">
    <name type="scientific">Streptococcus hyointestinalis</name>
    <dbReference type="NCBI Taxonomy" id="1337"/>
    <lineage>
        <taxon>Bacteria</taxon>
        <taxon>Bacillati</taxon>
        <taxon>Bacillota</taxon>
        <taxon>Bacilli</taxon>
        <taxon>Lactobacillales</taxon>
        <taxon>Streptococcaceae</taxon>
        <taxon>Streptococcus</taxon>
    </lineage>
</organism>
<dbReference type="GO" id="GO:0008168">
    <property type="term" value="F:methyltransferase activity"/>
    <property type="evidence" value="ECO:0007669"/>
    <property type="project" value="UniProtKB-KW"/>
</dbReference>
<gene>
    <name evidence="1" type="ORF">NCTC12224_02706</name>
</gene>
<proteinExistence type="predicted"/>
<sequence length="52" mass="6138">MKSYQDINRETIDSWVEEGWVWAIPISHEEYLEAQNGKWDVLLTPTVPVPHE</sequence>
<evidence type="ECO:0000313" key="2">
    <source>
        <dbReference type="Proteomes" id="UP000254924"/>
    </source>
</evidence>